<name>A0AAD5ULN8_9FUNG</name>
<evidence type="ECO:0000313" key="18">
    <source>
        <dbReference type="EMBL" id="KAJ3260988.1"/>
    </source>
</evidence>
<accession>A0AAD5ULN8</accession>
<evidence type="ECO:0000256" key="5">
    <source>
        <dbReference type="ARBA" id="ARBA00022618"/>
    </source>
</evidence>
<evidence type="ECO:0000256" key="13">
    <source>
        <dbReference type="ARBA" id="ARBA00023242"/>
    </source>
</evidence>
<keyword evidence="8" id="KW-0227">DNA damage</keyword>
<evidence type="ECO:0000256" key="17">
    <source>
        <dbReference type="ARBA" id="ARBA00032630"/>
    </source>
</evidence>
<keyword evidence="4" id="KW-0963">Cytoplasm</keyword>
<comment type="caution">
    <text evidence="18">The sequence shown here is derived from an EMBL/GenBank/DDBJ whole genome shotgun (WGS) entry which is preliminary data.</text>
</comment>
<dbReference type="Proteomes" id="UP001210925">
    <property type="component" value="Unassembled WGS sequence"/>
</dbReference>
<dbReference type="AlphaFoldDB" id="A0AAD5ULN8"/>
<dbReference type="Pfam" id="PF06113">
    <property type="entry name" value="BRE"/>
    <property type="match status" value="1"/>
</dbReference>
<evidence type="ECO:0000256" key="12">
    <source>
        <dbReference type="ARBA" id="ARBA00023204"/>
    </source>
</evidence>
<evidence type="ECO:0000256" key="9">
    <source>
        <dbReference type="ARBA" id="ARBA00022776"/>
    </source>
</evidence>
<evidence type="ECO:0000256" key="7">
    <source>
        <dbReference type="ARBA" id="ARBA00022737"/>
    </source>
</evidence>
<organism evidence="18 19">
    <name type="scientific">Boothiomyces macroporosus</name>
    <dbReference type="NCBI Taxonomy" id="261099"/>
    <lineage>
        <taxon>Eukaryota</taxon>
        <taxon>Fungi</taxon>
        <taxon>Fungi incertae sedis</taxon>
        <taxon>Chytridiomycota</taxon>
        <taxon>Chytridiomycota incertae sedis</taxon>
        <taxon>Chytridiomycetes</taxon>
        <taxon>Rhizophydiales</taxon>
        <taxon>Terramycetaceae</taxon>
        <taxon>Boothiomyces</taxon>
    </lineage>
</organism>
<dbReference type="PANTHER" id="PTHR15189:SF7">
    <property type="entry name" value="BRISC AND BRCA1-A COMPLEX MEMBER 2"/>
    <property type="match status" value="1"/>
</dbReference>
<reference evidence="18" key="1">
    <citation type="submission" date="2020-05" db="EMBL/GenBank/DDBJ databases">
        <title>Phylogenomic resolution of chytrid fungi.</title>
        <authorList>
            <person name="Stajich J.E."/>
            <person name="Amses K."/>
            <person name="Simmons R."/>
            <person name="Seto K."/>
            <person name="Myers J."/>
            <person name="Bonds A."/>
            <person name="Quandt C.A."/>
            <person name="Barry K."/>
            <person name="Liu P."/>
            <person name="Grigoriev I."/>
            <person name="Longcore J.E."/>
            <person name="James T.Y."/>
        </authorList>
    </citation>
    <scope>NUCLEOTIDE SEQUENCE</scope>
    <source>
        <strain evidence="18">PLAUS21</strain>
    </source>
</reference>
<evidence type="ECO:0000256" key="6">
    <source>
        <dbReference type="ARBA" id="ARBA00022703"/>
    </source>
</evidence>
<gene>
    <name evidence="18" type="ORF">HK103_006943</name>
</gene>
<keyword evidence="6" id="KW-0053">Apoptosis</keyword>
<dbReference type="PANTHER" id="PTHR15189">
    <property type="entry name" value="BRISC AND BRCA1-A COMPLEX MEMBER 2"/>
    <property type="match status" value="1"/>
</dbReference>
<evidence type="ECO:0000256" key="3">
    <source>
        <dbReference type="ARBA" id="ARBA00019438"/>
    </source>
</evidence>
<dbReference type="GO" id="GO:0006302">
    <property type="term" value="P:double-strand break repair"/>
    <property type="evidence" value="ECO:0007669"/>
    <property type="project" value="TreeGrafter"/>
</dbReference>
<sequence length="276" mass="32593">MEVLKNHFEIKRNTFGPNPDLYHLSFKQLEKQFEFYYLESTNDYILPFRINIDLPIQDIVKEIKQGFNEKEIKELKELGIERINFELNVLEKKQVTYFKGEEGVEVNVAVLFTTYEGNRQIEDQLLFNFKFTEDIQIECKSKHPVKYNQTSIFDYLSQINEFVKKKNQNTIQRKELIKQLTTAFSNYILEYDESYVSLFIHMPLENNPPLGSAVVNIHVGPNFPKIAPAVILTSSLYFDGDYKPKTTELKYKYKEMPVEQSSIMEQMIQFQAFLSQ</sequence>
<proteinExistence type="inferred from homology"/>
<dbReference type="GO" id="GO:0070552">
    <property type="term" value="C:BRISC complex"/>
    <property type="evidence" value="ECO:0007669"/>
    <property type="project" value="InterPro"/>
</dbReference>
<evidence type="ECO:0000256" key="15">
    <source>
        <dbReference type="ARBA" id="ARBA00025766"/>
    </source>
</evidence>
<keyword evidence="13" id="KW-0539">Nucleus</keyword>
<keyword evidence="10" id="KW-0833">Ubl conjugation pathway</keyword>
<protein>
    <recommendedName>
        <fullName evidence="3">BRISC and BRCA1-A complex member 2</fullName>
    </recommendedName>
    <alternativeName>
        <fullName evidence="16">BRCA1-A complex subunit BRE</fullName>
    </alternativeName>
    <alternativeName>
        <fullName evidence="17">BRCA1/BRCA2-containing complex subunit 45</fullName>
    </alternativeName>
</protein>
<keyword evidence="12" id="KW-0234">DNA repair</keyword>
<comment type="subcellular location">
    <subcellularLocation>
        <location evidence="2">Cytoplasm</location>
    </subcellularLocation>
    <subcellularLocation>
        <location evidence="1">Nucleus</location>
    </subcellularLocation>
</comment>
<dbReference type="GO" id="GO:0006325">
    <property type="term" value="P:chromatin organization"/>
    <property type="evidence" value="ECO:0007669"/>
    <property type="project" value="UniProtKB-KW"/>
</dbReference>
<keyword evidence="19" id="KW-1185">Reference proteome</keyword>
<keyword evidence="11" id="KW-0156">Chromatin regulator</keyword>
<evidence type="ECO:0000256" key="1">
    <source>
        <dbReference type="ARBA" id="ARBA00004123"/>
    </source>
</evidence>
<keyword evidence="9" id="KW-0498">Mitosis</keyword>
<dbReference type="InterPro" id="IPR010358">
    <property type="entry name" value="BRE"/>
</dbReference>
<evidence type="ECO:0000256" key="14">
    <source>
        <dbReference type="ARBA" id="ARBA00023306"/>
    </source>
</evidence>
<dbReference type="GO" id="GO:0005737">
    <property type="term" value="C:cytoplasm"/>
    <property type="evidence" value="ECO:0007669"/>
    <property type="project" value="UniProtKB-SubCell"/>
</dbReference>
<evidence type="ECO:0000256" key="2">
    <source>
        <dbReference type="ARBA" id="ARBA00004496"/>
    </source>
</evidence>
<dbReference type="GO" id="GO:0051301">
    <property type="term" value="P:cell division"/>
    <property type="evidence" value="ECO:0007669"/>
    <property type="project" value="UniProtKB-KW"/>
</dbReference>
<dbReference type="EMBL" id="JADGKB010000008">
    <property type="protein sequence ID" value="KAJ3260988.1"/>
    <property type="molecule type" value="Genomic_DNA"/>
</dbReference>
<evidence type="ECO:0000313" key="19">
    <source>
        <dbReference type="Proteomes" id="UP001210925"/>
    </source>
</evidence>
<evidence type="ECO:0000256" key="10">
    <source>
        <dbReference type="ARBA" id="ARBA00022786"/>
    </source>
</evidence>
<keyword evidence="14" id="KW-0131">Cell cycle</keyword>
<evidence type="ECO:0000256" key="11">
    <source>
        <dbReference type="ARBA" id="ARBA00022853"/>
    </source>
</evidence>
<dbReference type="GO" id="GO:0006915">
    <property type="term" value="P:apoptotic process"/>
    <property type="evidence" value="ECO:0007669"/>
    <property type="project" value="UniProtKB-KW"/>
</dbReference>
<keyword evidence="7" id="KW-0677">Repeat</keyword>
<comment type="similarity">
    <text evidence="15">Belongs to the BABAM2 family.</text>
</comment>
<keyword evidence="5" id="KW-0132">Cell division</keyword>
<evidence type="ECO:0000256" key="16">
    <source>
        <dbReference type="ARBA" id="ARBA00032491"/>
    </source>
</evidence>
<evidence type="ECO:0000256" key="4">
    <source>
        <dbReference type="ARBA" id="ARBA00022490"/>
    </source>
</evidence>
<evidence type="ECO:0000256" key="8">
    <source>
        <dbReference type="ARBA" id="ARBA00022763"/>
    </source>
</evidence>